<dbReference type="AlphaFoldDB" id="A0A940MYS1"/>
<name>A0A940MYS1_9PROT</name>
<accession>A0A940MYS1</accession>
<evidence type="ECO:0000313" key="2">
    <source>
        <dbReference type="Proteomes" id="UP000677537"/>
    </source>
</evidence>
<protein>
    <submittedName>
        <fullName evidence="1">Uncharacterized protein</fullName>
    </submittedName>
</protein>
<dbReference type="Proteomes" id="UP000677537">
    <property type="component" value="Unassembled WGS sequence"/>
</dbReference>
<reference evidence="1" key="1">
    <citation type="submission" date="2021-03" db="EMBL/GenBank/DDBJ databases">
        <authorList>
            <person name="So Y."/>
        </authorList>
    </citation>
    <scope>NUCLEOTIDE SEQUENCE</scope>
    <source>
        <strain evidence="1">SG15</strain>
    </source>
</reference>
<sequence>MTVEDPTAWRLFTVAWRGQSLTTWDRGEGNGPNIRRLGRERYGVRGINGVWRSRANAWRAARRKGQGRYLVHLTSISEDLEQAMKEGVTYPS</sequence>
<comment type="caution">
    <text evidence="1">The sequence shown here is derived from an EMBL/GenBank/DDBJ whole genome shotgun (WGS) entry which is preliminary data.</text>
</comment>
<gene>
    <name evidence="1" type="ORF">J5Y10_05265</name>
</gene>
<organism evidence="1 2">
    <name type="scientific">Roseomonas indoligenes</name>
    <dbReference type="NCBI Taxonomy" id="2820811"/>
    <lineage>
        <taxon>Bacteria</taxon>
        <taxon>Pseudomonadati</taxon>
        <taxon>Pseudomonadota</taxon>
        <taxon>Alphaproteobacteria</taxon>
        <taxon>Acetobacterales</taxon>
        <taxon>Roseomonadaceae</taxon>
        <taxon>Roseomonas</taxon>
    </lineage>
</organism>
<proteinExistence type="predicted"/>
<dbReference type="RefSeq" id="WP_209371540.1">
    <property type="nucleotide sequence ID" value="NZ_JAGIZA010000003.1"/>
</dbReference>
<evidence type="ECO:0000313" key="1">
    <source>
        <dbReference type="EMBL" id="MBP0492185.1"/>
    </source>
</evidence>
<dbReference type="EMBL" id="JAGIZA010000003">
    <property type="protein sequence ID" value="MBP0492185.1"/>
    <property type="molecule type" value="Genomic_DNA"/>
</dbReference>
<keyword evidence="2" id="KW-1185">Reference proteome</keyword>